<feature type="transmembrane region" description="Helical" evidence="1">
    <location>
        <begin position="12"/>
        <end position="31"/>
    </location>
</feature>
<dbReference type="EMBL" id="JAOVZO020000011">
    <property type="protein sequence ID" value="MDC8012532.1"/>
    <property type="molecule type" value="Genomic_DNA"/>
</dbReference>
<evidence type="ECO:0000256" key="1">
    <source>
        <dbReference type="SAM" id="Phobius"/>
    </source>
</evidence>
<protein>
    <submittedName>
        <fullName evidence="3">M28 family peptidase</fullName>
    </submittedName>
</protein>
<dbReference type="InterPro" id="IPR007484">
    <property type="entry name" value="Peptidase_M28"/>
</dbReference>
<keyword evidence="4" id="KW-1185">Reference proteome</keyword>
<gene>
    <name evidence="3" type="ORF">OD750_008225</name>
</gene>
<dbReference type="InterPro" id="IPR045175">
    <property type="entry name" value="M28_fam"/>
</dbReference>
<dbReference type="GO" id="GO:0008235">
    <property type="term" value="F:metalloexopeptidase activity"/>
    <property type="evidence" value="ECO:0007669"/>
    <property type="project" value="InterPro"/>
</dbReference>
<proteinExistence type="predicted"/>
<dbReference type="PANTHER" id="PTHR12147">
    <property type="entry name" value="METALLOPEPTIDASE M28 FAMILY MEMBER"/>
    <property type="match status" value="1"/>
</dbReference>
<keyword evidence="1" id="KW-0812">Transmembrane</keyword>
<reference evidence="3" key="1">
    <citation type="submission" date="2023-02" db="EMBL/GenBank/DDBJ databases">
        <title>Tahibacter soli sp. nov. isolated from soil.</title>
        <authorList>
            <person name="Baek J.H."/>
            <person name="Lee J.K."/>
            <person name="Choi D.G."/>
            <person name="Jeon C.O."/>
        </authorList>
    </citation>
    <scope>NUCLEOTIDE SEQUENCE</scope>
    <source>
        <strain evidence="3">BL</strain>
    </source>
</reference>
<accession>A0A9X3YHR8</accession>
<evidence type="ECO:0000313" key="3">
    <source>
        <dbReference type="EMBL" id="MDC8012532.1"/>
    </source>
</evidence>
<dbReference type="PANTHER" id="PTHR12147:SF26">
    <property type="entry name" value="PEPTIDASE M28 DOMAIN-CONTAINING PROTEIN"/>
    <property type="match status" value="1"/>
</dbReference>
<keyword evidence="1" id="KW-1133">Transmembrane helix</keyword>
<dbReference type="AlphaFoldDB" id="A0A9X3YHR8"/>
<comment type="caution">
    <text evidence="3">The sequence shown here is derived from an EMBL/GenBank/DDBJ whole genome shotgun (WGS) entry which is preliminary data.</text>
</comment>
<dbReference type="Gene3D" id="3.40.630.10">
    <property type="entry name" value="Zn peptidases"/>
    <property type="match status" value="1"/>
</dbReference>
<feature type="domain" description="Peptidase M28" evidence="2">
    <location>
        <begin position="104"/>
        <end position="321"/>
    </location>
</feature>
<dbReference type="Proteomes" id="UP001139971">
    <property type="component" value="Unassembled WGS sequence"/>
</dbReference>
<name>A0A9X3YHR8_9GAMM</name>
<sequence length="329" mass="35088">MPRIIPKLLRHVVRVIAVTLAIFAALVIYVVQPVGTVQASPLPPADAQRLEAHVRMLSEALAPRDAGRPERLDAVAAYIRKEFERSGARVSEQPFAVEGATYRNVVASFGPADGDVIVVGAHYDACEALPGADDNASGVAGLIELAQALGKAKPATRVDLVAYTLEEPPYFRTEHMGSAVHAASLAQAKTPVRLMIALEMIGYFTDAPDSQRFPVPAMSAVYPSTGNFVAVVGGVGAGRLVARVKRAMLGASDLPVYSMNAPSALVGVDWSDHRSYWAHGYDAVMVTDTAFFRNTAYHTAGDTADRLDYARMGKVVAGVYATVMDFSAK</sequence>
<evidence type="ECO:0000313" key="4">
    <source>
        <dbReference type="Proteomes" id="UP001139971"/>
    </source>
</evidence>
<dbReference type="Pfam" id="PF04389">
    <property type="entry name" value="Peptidase_M28"/>
    <property type="match status" value="1"/>
</dbReference>
<evidence type="ECO:0000259" key="2">
    <source>
        <dbReference type="Pfam" id="PF04389"/>
    </source>
</evidence>
<dbReference type="GO" id="GO:0006508">
    <property type="term" value="P:proteolysis"/>
    <property type="evidence" value="ECO:0007669"/>
    <property type="project" value="InterPro"/>
</dbReference>
<dbReference type="RefSeq" id="WP_263541105.1">
    <property type="nucleotide sequence ID" value="NZ_JAOVZO020000011.1"/>
</dbReference>
<keyword evidence="1" id="KW-0472">Membrane</keyword>
<dbReference type="SUPFAM" id="SSF53187">
    <property type="entry name" value="Zn-dependent exopeptidases"/>
    <property type="match status" value="1"/>
</dbReference>
<organism evidence="3 4">
    <name type="scientific">Tahibacter soli</name>
    <dbReference type="NCBI Taxonomy" id="2983605"/>
    <lineage>
        <taxon>Bacteria</taxon>
        <taxon>Pseudomonadati</taxon>
        <taxon>Pseudomonadota</taxon>
        <taxon>Gammaproteobacteria</taxon>
        <taxon>Lysobacterales</taxon>
        <taxon>Rhodanobacteraceae</taxon>
        <taxon>Tahibacter</taxon>
    </lineage>
</organism>